<protein>
    <submittedName>
        <fullName evidence="1">Uncharacterized protein</fullName>
    </submittedName>
</protein>
<name>A0A9D5B2G4_PEA</name>
<keyword evidence="2" id="KW-1185">Reference proteome</keyword>
<dbReference type="Gramene" id="Psat02G0035800-T1">
    <property type="protein sequence ID" value="KAI5433027.1"/>
    <property type="gene ID" value="KIW84_020358"/>
</dbReference>
<sequence length="76" mass="8553">MQDEIADSLNMKFDRKSETGRARKGTALVKAMAQMHELNKSIYFANQSTLFTSSWDRIVPILSLSAEVSVIFEVQA</sequence>
<gene>
    <name evidence="1" type="ORF">KIW84_020358</name>
</gene>
<evidence type="ECO:0000313" key="2">
    <source>
        <dbReference type="Proteomes" id="UP001058974"/>
    </source>
</evidence>
<evidence type="ECO:0000313" key="1">
    <source>
        <dbReference type="EMBL" id="KAI5433027.1"/>
    </source>
</evidence>
<dbReference type="AlphaFoldDB" id="A0A9D5B2G4"/>
<accession>A0A9D5B2G4</accession>
<dbReference type="EMBL" id="JAMSHJ010000002">
    <property type="protein sequence ID" value="KAI5433027.1"/>
    <property type="molecule type" value="Genomic_DNA"/>
</dbReference>
<organism evidence="1 2">
    <name type="scientific">Pisum sativum</name>
    <name type="common">Garden pea</name>
    <name type="synonym">Lathyrus oleraceus</name>
    <dbReference type="NCBI Taxonomy" id="3888"/>
    <lineage>
        <taxon>Eukaryota</taxon>
        <taxon>Viridiplantae</taxon>
        <taxon>Streptophyta</taxon>
        <taxon>Embryophyta</taxon>
        <taxon>Tracheophyta</taxon>
        <taxon>Spermatophyta</taxon>
        <taxon>Magnoliopsida</taxon>
        <taxon>eudicotyledons</taxon>
        <taxon>Gunneridae</taxon>
        <taxon>Pentapetalae</taxon>
        <taxon>rosids</taxon>
        <taxon>fabids</taxon>
        <taxon>Fabales</taxon>
        <taxon>Fabaceae</taxon>
        <taxon>Papilionoideae</taxon>
        <taxon>50 kb inversion clade</taxon>
        <taxon>NPAAA clade</taxon>
        <taxon>Hologalegina</taxon>
        <taxon>IRL clade</taxon>
        <taxon>Fabeae</taxon>
        <taxon>Lathyrus</taxon>
    </lineage>
</organism>
<reference evidence="1 2" key="1">
    <citation type="journal article" date="2022" name="Nat. Genet.">
        <title>Improved pea reference genome and pan-genome highlight genomic features and evolutionary characteristics.</title>
        <authorList>
            <person name="Yang T."/>
            <person name="Liu R."/>
            <person name="Luo Y."/>
            <person name="Hu S."/>
            <person name="Wang D."/>
            <person name="Wang C."/>
            <person name="Pandey M.K."/>
            <person name="Ge S."/>
            <person name="Xu Q."/>
            <person name="Li N."/>
            <person name="Li G."/>
            <person name="Huang Y."/>
            <person name="Saxena R.K."/>
            <person name="Ji Y."/>
            <person name="Li M."/>
            <person name="Yan X."/>
            <person name="He Y."/>
            <person name="Liu Y."/>
            <person name="Wang X."/>
            <person name="Xiang C."/>
            <person name="Varshney R.K."/>
            <person name="Ding H."/>
            <person name="Gao S."/>
            <person name="Zong X."/>
        </authorList>
    </citation>
    <scope>NUCLEOTIDE SEQUENCE [LARGE SCALE GENOMIC DNA]</scope>
    <source>
        <strain evidence="1 2">cv. Zhongwan 6</strain>
    </source>
</reference>
<dbReference type="Proteomes" id="UP001058974">
    <property type="component" value="Chromosome 2"/>
</dbReference>
<proteinExistence type="predicted"/>
<comment type="caution">
    <text evidence="1">The sequence shown here is derived from an EMBL/GenBank/DDBJ whole genome shotgun (WGS) entry which is preliminary data.</text>
</comment>